<organism evidence="2 3">
    <name type="scientific">Aquamicrobium segne</name>
    <dbReference type="NCBI Taxonomy" id="469547"/>
    <lineage>
        <taxon>Bacteria</taxon>
        <taxon>Pseudomonadati</taxon>
        <taxon>Pseudomonadota</taxon>
        <taxon>Alphaproteobacteria</taxon>
        <taxon>Hyphomicrobiales</taxon>
        <taxon>Phyllobacteriaceae</taxon>
        <taxon>Aquamicrobium</taxon>
    </lineage>
</organism>
<dbReference type="Pfam" id="PF21352">
    <property type="entry name" value="Zn_ribbon_Thio2"/>
    <property type="match status" value="1"/>
</dbReference>
<dbReference type="RefSeq" id="WP_378230750.1">
    <property type="nucleotide sequence ID" value="NZ_JBHSLL010000052.1"/>
</dbReference>
<dbReference type="Gene3D" id="3.40.30.10">
    <property type="entry name" value="Glutaredoxin"/>
    <property type="match status" value="1"/>
</dbReference>
<dbReference type="CDD" id="cd02947">
    <property type="entry name" value="TRX_family"/>
    <property type="match status" value="1"/>
</dbReference>
<dbReference type="InterPro" id="IPR036249">
    <property type="entry name" value="Thioredoxin-like_sf"/>
</dbReference>
<gene>
    <name evidence="2" type="ORF">ACFPLB_14175</name>
</gene>
<sequence>MLVSRQIICPHCGGINRVPAEQPADAVRCGRCRTPLFSAKPIDVDAAALNKHIQQGDLPVLAQLWAPWCSSCVVMASAYEAAAYELEPDMRLVKLNSDAEPEMAARLRVQTIPTMILFSDGVEVARVSGGGVAGGISAWARARLADVQIRSSMRA</sequence>
<keyword evidence="3" id="KW-1185">Reference proteome</keyword>
<protein>
    <submittedName>
        <fullName evidence="2">Thioredoxin domain-containing protein</fullName>
    </submittedName>
</protein>
<feature type="domain" description="Thioredoxin" evidence="1">
    <location>
        <begin position="18"/>
        <end position="145"/>
    </location>
</feature>
<dbReference type="Gene3D" id="2.30.30.380">
    <property type="entry name" value="Zn-finger domain of Sec23/24"/>
    <property type="match status" value="1"/>
</dbReference>
<dbReference type="InterPro" id="IPR049299">
    <property type="entry name" value="Thio2_N"/>
</dbReference>
<evidence type="ECO:0000313" key="2">
    <source>
        <dbReference type="EMBL" id="MFC5387107.1"/>
    </source>
</evidence>
<evidence type="ECO:0000259" key="1">
    <source>
        <dbReference type="PROSITE" id="PS51352"/>
    </source>
</evidence>
<dbReference type="InterPro" id="IPR013766">
    <property type="entry name" value="Thioredoxin_domain"/>
</dbReference>
<dbReference type="Proteomes" id="UP001596016">
    <property type="component" value="Unassembled WGS sequence"/>
</dbReference>
<evidence type="ECO:0000313" key="3">
    <source>
        <dbReference type="Proteomes" id="UP001596016"/>
    </source>
</evidence>
<dbReference type="PANTHER" id="PTHR45663:SF11">
    <property type="entry name" value="GEO12009P1"/>
    <property type="match status" value="1"/>
</dbReference>
<dbReference type="PANTHER" id="PTHR45663">
    <property type="entry name" value="GEO12009P1"/>
    <property type="match status" value="1"/>
</dbReference>
<reference evidence="3" key="1">
    <citation type="journal article" date="2019" name="Int. J. Syst. Evol. Microbiol.">
        <title>The Global Catalogue of Microorganisms (GCM) 10K type strain sequencing project: providing services to taxonomists for standard genome sequencing and annotation.</title>
        <authorList>
            <consortium name="The Broad Institute Genomics Platform"/>
            <consortium name="The Broad Institute Genome Sequencing Center for Infectious Disease"/>
            <person name="Wu L."/>
            <person name="Ma J."/>
        </authorList>
    </citation>
    <scope>NUCLEOTIDE SEQUENCE [LARGE SCALE GENOMIC DNA]</scope>
    <source>
        <strain evidence="3">CGMCC 4.1415</strain>
    </source>
</reference>
<dbReference type="SUPFAM" id="SSF52833">
    <property type="entry name" value="Thioredoxin-like"/>
    <property type="match status" value="1"/>
</dbReference>
<accession>A0ABW0H010</accession>
<name>A0ABW0H010_9HYPH</name>
<dbReference type="PROSITE" id="PS51352">
    <property type="entry name" value="THIOREDOXIN_2"/>
    <property type="match status" value="1"/>
</dbReference>
<proteinExistence type="predicted"/>
<dbReference type="Pfam" id="PF00085">
    <property type="entry name" value="Thioredoxin"/>
    <property type="match status" value="1"/>
</dbReference>
<comment type="caution">
    <text evidence="2">The sequence shown here is derived from an EMBL/GenBank/DDBJ whole genome shotgun (WGS) entry which is preliminary data.</text>
</comment>
<dbReference type="EMBL" id="JBHSLL010000052">
    <property type="protein sequence ID" value="MFC5387107.1"/>
    <property type="molecule type" value="Genomic_DNA"/>
</dbReference>